<gene>
    <name evidence="1" type="ORF">WRP3_173</name>
</gene>
<proteinExistence type="predicted"/>
<dbReference type="GeneID" id="24722439"/>
<name>A0A0D3MT95_9CAUD</name>
<evidence type="ECO:0000313" key="1">
    <source>
        <dbReference type="EMBL" id="AIX12676.1"/>
    </source>
</evidence>
<evidence type="ECO:0000313" key="2">
    <source>
        <dbReference type="Proteomes" id="UP000032686"/>
    </source>
</evidence>
<sequence>MRKYENKKGETVELSDEHIETSIRIKIELQNASPSQRCSWKQHKELMESEGFYDSENSEEYRQLVKSEQKKRGLLPSTQKYVDFVTDKKLESLKSVIGENYMSKRQLARERQLFNKMKRDVTDNLVLHEEIVEAISNISIDIPNIKPLPTPEISGTEAVSVLSDLHIGLKSTDEMGKETQKMRLDYLLQETIKYYKLFNVQHVTILDLGDEIENSLLHKPTSTATTWGHNSDQFATYVKWIFEYMTKLSAEFKVTYVGNIMGNHSRLGEKGENLNGDSYSKMATNMLTTLIDSIDNPNLNYDLSGYEHTHGTFTVKGYTFLAEHGDLSKQGTTKLTRYSSALDKKISYVLTGHIHNFRVETENHGRKVFTSGSLNFSNDYSRNLGFYTNGSQMIILVDEHGAQPINIDLEHVREK</sequence>
<dbReference type="Proteomes" id="UP000032686">
    <property type="component" value="Segment"/>
</dbReference>
<organism evidence="1 2">
    <name type="scientific">Lactococcus phage WRP3</name>
    <dbReference type="NCBI Taxonomy" id="1560313"/>
    <lineage>
        <taxon>Viruses</taxon>
        <taxon>Duplodnaviria</taxon>
        <taxon>Heunggongvirae</taxon>
        <taxon>Uroviricota</taxon>
        <taxon>Caudoviricetes</taxon>
        <taxon>Audreyjarvisvirus</taxon>
        <taxon>Audreyjarvisvirus WRP3</taxon>
    </lineage>
</organism>
<keyword evidence="2" id="KW-1185">Reference proteome</keyword>
<dbReference type="Gene3D" id="3.60.21.10">
    <property type="match status" value="1"/>
</dbReference>
<dbReference type="RefSeq" id="YP_009147830.1">
    <property type="nucleotide sequence ID" value="NC_027341.1"/>
</dbReference>
<protein>
    <submittedName>
        <fullName evidence="1">DNA polymerase</fullName>
    </submittedName>
</protein>
<accession>A0A0D3MT95</accession>
<dbReference type="OrthoDB" id="2663at10239"/>
<dbReference type="EMBL" id="KM677185">
    <property type="protein sequence ID" value="AIX12676.1"/>
    <property type="molecule type" value="Genomic_DNA"/>
</dbReference>
<dbReference type="InterPro" id="IPR029052">
    <property type="entry name" value="Metallo-depent_PP-like"/>
</dbReference>
<dbReference type="SUPFAM" id="SSF56300">
    <property type="entry name" value="Metallo-dependent phosphatases"/>
    <property type="match status" value="1"/>
</dbReference>
<reference evidence="1 2" key="1">
    <citation type="journal article" date="2015" name="Appl. Environ. Microbiol.">
        <title>Lactococcal 949 group phages recognize a carbohydrate receptor on the host cell surface.</title>
        <authorList>
            <person name="Mahony J."/>
            <person name="Randazzo W."/>
            <person name="Neve H."/>
            <person name="Settanni L."/>
            <person name="van Sinderen D."/>
        </authorList>
    </citation>
    <scope>NUCLEOTIDE SEQUENCE [LARGE SCALE GENOMIC DNA]</scope>
    <source>
        <strain evidence="1">WRP3</strain>
    </source>
</reference>
<dbReference type="KEGG" id="vg:24722439"/>